<dbReference type="GO" id="GO:0004743">
    <property type="term" value="F:pyruvate kinase activity"/>
    <property type="evidence" value="ECO:0007669"/>
    <property type="project" value="UniProtKB-EC"/>
</dbReference>
<evidence type="ECO:0000313" key="17">
    <source>
        <dbReference type="Proteomes" id="UP001549162"/>
    </source>
</evidence>
<evidence type="ECO:0000256" key="7">
    <source>
        <dbReference type="ARBA" id="ARBA00022723"/>
    </source>
</evidence>
<dbReference type="Proteomes" id="UP001549162">
    <property type="component" value="Unassembled WGS sequence"/>
</dbReference>
<keyword evidence="9 14" id="KW-0418">Kinase</keyword>
<evidence type="ECO:0000256" key="5">
    <source>
        <dbReference type="ARBA" id="ARBA00018587"/>
    </source>
</evidence>
<reference evidence="16 17" key="1">
    <citation type="submission" date="2024-06" db="EMBL/GenBank/DDBJ databases">
        <title>Genomic Encyclopedia of Type Strains, Phase IV (KMG-IV): sequencing the most valuable type-strain genomes for metagenomic binning, comparative biology and taxonomic classification.</title>
        <authorList>
            <person name="Goeker M."/>
        </authorList>
    </citation>
    <scope>NUCLEOTIDE SEQUENCE [LARGE SCALE GENOMIC DNA]</scope>
    <source>
        <strain evidence="16 17">DSM 21460</strain>
    </source>
</reference>
<dbReference type="InterPro" id="IPR015806">
    <property type="entry name" value="Pyrv_Knase_insert_dom_sf"/>
</dbReference>
<evidence type="ECO:0000256" key="11">
    <source>
        <dbReference type="ARBA" id="ARBA00022842"/>
    </source>
</evidence>
<dbReference type="GO" id="GO:0016301">
    <property type="term" value="F:kinase activity"/>
    <property type="evidence" value="ECO:0007669"/>
    <property type="project" value="UniProtKB-KW"/>
</dbReference>
<dbReference type="EC" id="2.7.1.40" evidence="4 14"/>
<keyword evidence="12 14" id="KW-0324">Glycolysis</keyword>
<keyword evidence="10" id="KW-0067">ATP-binding</keyword>
<proteinExistence type="inferred from homology"/>
<comment type="cofactor">
    <cofactor evidence="1">
        <name>K(+)</name>
        <dbReference type="ChEBI" id="CHEBI:29103"/>
    </cofactor>
</comment>
<dbReference type="InterPro" id="IPR015813">
    <property type="entry name" value="Pyrv/PenolPyrv_kinase-like_dom"/>
</dbReference>
<dbReference type="RefSeq" id="WP_354369314.1">
    <property type="nucleotide sequence ID" value="NZ_JBEPMA010000018.1"/>
</dbReference>
<dbReference type="SUPFAM" id="SSF51621">
    <property type="entry name" value="Phosphoenolpyruvate/pyruvate domain"/>
    <property type="match status" value="1"/>
</dbReference>
<dbReference type="PANTHER" id="PTHR11817">
    <property type="entry name" value="PYRUVATE KINASE"/>
    <property type="match status" value="1"/>
</dbReference>
<evidence type="ECO:0000256" key="12">
    <source>
        <dbReference type="ARBA" id="ARBA00023152"/>
    </source>
</evidence>
<comment type="pathway">
    <text evidence="2 14">Carbohydrate degradation; glycolysis; pyruvate from D-glyceraldehyde 3-phosphate: step 5/5.</text>
</comment>
<organism evidence="16 17">
    <name type="scientific">Peptoniphilus olsenii</name>
    <dbReference type="NCBI Taxonomy" id="411570"/>
    <lineage>
        <taxon>Bacteria</taxon>
        <taxon>Bacillati</taxon>
        <taxon>Bacillota</taxon>
        <taxon>Tissierellia</taxon>
        <taxon>Tissierellales</taxon>
        <taxon>Peptoniphilaceae</taxon>
        <taxon>Peptoniphilus</taxon>
    </lineage>
</organism>
<gene>
    <name evidence="16" type="ORF">ABID14_001848</name>
</gene>
<evidence type="ECO:0000256" key="2">
    <source>
        <dbReference type="ARBA" id="ARBA00004997"/>
    </source>
</evidence>
<evidence type="ECO:0000256" key="10">
    <source>
        <dbReference type="ARBA" id="ARBA00022840"/>
    </source>
</evidence>
<evidence type="ECO:0000256" key="1">
    <source>
        <dbReference type="ARBA" id="ARBA00001958"/>
    </source>
</evidence>
<evidence type="ECO:0000256" key="4">
    <source>
        <dbReference type="ARBA" id="ARBA00012142"/>
    </source>
</evidence>
<dbReference type="EMBL" id="JBEPMA010000018">
    <property type="protein sequence ID" value="MET3618210.1"/>
    <property type="molecule type" value="Genomic_DNA"/>
</dbReference>
<dbReference type="SUPFAM" id="SSF50800">
    <property type="entry name" value="PK beta-barrel domain-like"/>
    <property type="match status" value="1"/>
</dbReference>
<evidence type="ECO:0000256" key="14">
    <source>
        <dbReference type="RuleBase" id="RU000504"/>
    </source>
</evidence>
<keyword evidence="8" id="KW-0547">Nucleotide-binding</keyword>
<evidence type="ECO:0000256" key="3">
    <source>
        <dbReference type="ARBA" id="ARBA00008663"/>
    </source>
</evidence>
<keyword evidence="13 16" id="KW-0670">Pyruvate</keyword>
<dbReference type="Gene3D" id="3.20.20.60">
    <property type="entry name" value="Phosphoenolpyruvate-binding domains"/>
    <property type="match status" value="1"/>
</dbReference>
<evidence type="ECO:0000259" key="15">
    <source>
        <dbReference type="Pfam" id="PF00224"/>
    </source>
</evidence>
<accession>A0ABV2JBN9</accession>
<evidence type="ECO:0000256" key="13">
    <source>
        <dbReference type="ARBA" id="ARBA00023317"/>
    </source>
</evidence>
<comment type="similarity">
    <text evidence="3 14">Belongs to the pyruvate kinase family.</text>
</comment>
<dbReference type="InterPro" id="IPR001697">
    <property type="entry name" value="Pyr_Knase"/>
</dbReference>
<evidence type="ECO:0000256" key="9">
    <source>
        <dbReference type="ARBA" id="ARBA00022777"/>
    </source>
</evidence>
<evidence type="ECO:0000256" key="6">
    <source>
        <dbReference type="ARBA" id="ARBA00022679"/>
    </source>
</evidence>
<comment type="caution">
    <text evidence="16">The sequence shown here is derived from an EMBL/GenBank/DDBJ whole genome shotgun (WGS) entry which is preliminary data.</text>
</comment>
<dbReference type="InterPro" id="IPR011037">
    <property type="entry name" value="Pyrv_Knase-like_insert_dom_sf"/>
</dbReference>
<dbReference type="Gene3D" id="2.40.33.10">
    <property type="entry name" value="PK beta-barrel domain-like"/>
    <property type="match status" value="1"/>
</dbReference>
<evidence type="ECO:0000256" key="8">
    <source>
        <dbReference type="ARBA" id="ARBA00022741"/>
    </source>
</evidence>
<keyword evidence="17" id="KW-1185">Reference proteome</keyword>
<protein>
    <recommendedName>
        <fullName evidence="5 14">Pyruvate kinase</fullName>
        <ecNumber evidence="4 14">2.7.1.40</ecNumber>
    </recommendedName>
</protein>
<dbReference type="PRINTS" id="PR01050">
    <property type="entry name" value="PYRUVTKNASE"/>
</dbReference>
<keyword evidence="11 14" id="KW-0460">Magnesium</keyword>
<name>A0ABV2JBN9_9FIRM</name>
<evidence type="ECO:0000313" key="16">
    <source>
        <dbReference type="EMBL" id="MET3618210.1"/>
    </source>
</evidence>
<keyword evidence="7" id="KW-0479">Metal-binding</keyword>
<dbReference type="InterPro" id="IPR015793">
    <property type="entry name" value="Pyrv_Knase_brl"/>
</dbReference>
<dbReference type="Pfam" id="PF00224">
    <property type="entry name" value="PK"/>
    <property type="match status" value="1"/>
</dbReference>
<dbReference type="InterPro" id="IPR040442">
    <property type="entry name" value="Pyrv_kinase-like_dom_sf"/>
</dbReference>
<feature type="domain" description="Pyruvate kinase barrel" evidence="15">
    <location>
        <begin position="137"/>
        <end position="461"/>
    </location>
</feature>
<keyword evidence="6 14" id="KW-0808">Transferase</keyword>
<comment type="catalytic activity">
    <reaction evidence="14">
        <text>pyruvate + ATP = phosphoenolpyruvate + ADP + H(+)</text>
        <dbReference type="Rhea" id="RHEA:18157"/>
        <dbReference type="ChEBI" id="CHEBI:15361"/>
        <dbReference type="ChEBI" id="CHEBI:15378"/>
        <dbReference type="ChEBI" id="CHEBI:30616"/>
        <dbReference type="ChEBI" id="CHEBI:58702"/>
        <dbReference type="ChEBI" id="CHEBI:456216"/>
        <dbReference type="EC" id="2.7.1.40"/>
    </reaction>
</comment>
<sequence length="502" mass="57232">MRFELGYKSTEDLFREIYALYKFVLKGGNEEYKKWEDKISREEFKDSAKNLLYYLTLRQIDIRSIQNALIPWGLSSLGRLESKTLSTLESLLATLADLSDSTEDFKHPPLEEFRDGRKRLEKNTEEIFGPKAKDYETRIMVTLATECAHDYKFVEDLVENGMNVARINCSHDNEKIWQKMVNNVKKASAKLNKEVKVQFDICGPKIRVDWVWTREKKPKVSKGDLIQIVREIPKLEEINSKAKVVLGTTVPQVFDSLKVGDRVRIDDGIVEADVEEIYENGAFLGVENVNGESIRIKPEKGLNFPDTDFKIDILSEKDLEDLKIVSKWADIICFSFIRSKEDIFIIQDELQKILGDDMKEKSVMAKIETLSGVENVAEIILAGASKNPFSIMIARGDLAVEVGYIRLAELQQEISWVCEAANIPVVWATEVFANLVENGIPTRAEITDVVEGSLAECIMLNKGEFLNEALKMLVDILKNVEIHQYKKTPQLRALNIAKLDKK</sequence>